<keyword evidence="1" id="KW-0175">Coiled coil</keyword>
<dbReference type="Proteomes" id="UP000823775">
    <property type="component" value="Unassembled WGS sequence"/>
</dbReference>
<evidence type="ECO:0000313" key="3">
    <source>
        <dbReference type="Proteomes" id="UP000823775"/>
    </source>
</evidence>
<reference evidence="2 3" key="1">
    <citation type="journal article" date="2021" name="BMC Genomics">
        <title>Datura genome reveals duplications of psychoactive alkaloid biosynthetic genes and high mutation rate following tissue culture.</title>
        <authorList>
            <person name="Rajewski A."/>
            <person name="Carter-House D."/>
            <person name="Stajich J."/>
            <person name="Litt A."/>
        </authorList>
    </citation>
    <scope>NUCLEOTIDE SEQUENCE [LARGE SCALE GENOMIC DNA]</scope>
    <source>
        <strain evidence="2">AR-01</strain>
    </source>
</reference>
<organism evidence="2 3">
    <name type="scientific">Datura stramonium</name>
    <name type="common">Jimsonweed</name>
    <name type="synonym">Common thornapple</name>
    <dbReference type="NCBI Taxonomy" id="4076"/>
    <lineage>
        <taxon>Eukaryota</taxon>
        <taxon>Viridiplantae</taxon>
        <taxon>Streptophyta</taxon>
        <taxon>Embryophyta</taxon>
        <taxon>Tracheophyta</taxon>
        <taxon>Spermatophyta</taxon>
        <taxon>Magnoliopsida</taxon>
        <taxon>eudicotyledons</taxon>
        <taxon>Gunneridae</taxon>
        <taxon>Pentapetalae</taxon>
        <taxon>asterids</taxon>
        <taxon>lamiids</taxon>
        <taxon>Solanales</taxon>
        <taxon>Solanaceae</taxon>
        <taxon>Solanoideae</taxon>
        <taxon>Datureae</taxon>
        <taxon>Datura</taxon>
    </lineage>
</organism>
<name>A0ABS8S170_DATST</name>
<protein>
    <submittedName>
        <fullName evidence="2">Uncharacterized protein</fullName>
    </submittedName>
</protein>
<dbReference type="EMBL" id="JACEIK010000215">
    <property type="protein sequence ID" value="MCD7452548.1"/>
    <property type="molecule type" value="Genomic_DNA"/>
</dbReference>
<proteinExistence type="predicted"/>
<accession>A0ABS8S170</accession>
<dbReference type="PANTHER" id="PTHR33740:SF1">
    <property type="entry name" value="SLH DOMAIN PROTEIN"/>
    <property type="match status" value="1"/>
</dbReference>
<sequence>MEVERSRGLEKAALDCQKQLLSLEEEIDEMSERLLYEKFKHVDVKCNLSGTIHDLQVKHEALLDTKSMLEAEIEAS</sequence>
<evidence type="ECO:0000256" key="1">
    <source>
        <dbReference type="SAM" id="Coils"/>
    </source>
</evidence>
<keyword evidence="3" id="KW-1185">Reference proteome</keyword>
<feature type="coiled-coil region" evidence="1">
    <location>
        <begin position="13"/>
        <end position="72"/>
    </location>
</feature>
<comment type="caution">
    <text evidence="2">The sequence shown here is derived from an EMBL/GenBank/DDBJ whole genome shotgun (WGS) entry which is preliminary data.</text>
</comment>
<dbReference type="PANTHER" id="PTHR33740">
    <property type="entry name" value="GPI-ANCHORED ADHESIN-LIKE PROTEIN"/>
    <property type="match status" value="1"/>
</dbReference>
<evidence type="ECO:0000313" key="2">
    <source>
        <dbReference type="EMBL" id="MCD7452548.1"/>
    </source>
</evidence>
<gene>
    <name evidence="2" type="ORF">HAX54_017377</name>
</gene>